<dbReference type="RefSeq" id="WP_344805586.1">
    <property type="nucleotide sequence ID" value="NZ_BAABBO010000009.1"/>
</dbReference>
<proteinExistence type="predicted"/>
<sequence length="211" mass="23593">MNTTLFGDEMASDLPSILVMYGCLQDRKDADLCALPGENIDDSYPVEIGVMRSDGDAFCALIQPCKGWKQLPESASNVHYISPGLIDRHGVNVEAVAEGLNRRFSGLTLYSEQLAQHKAWLDMIFDAADIRREFDVVDLASMLTTRQKDIWPATARRVRQMLGFTRQRASSEARILQTTFHWSLNNEAFHSDRPVLPKAVAPRKALNQGVA</sequence>
<dbReference type="EMBL" id="BAABBO010000009">
    <property type="protein sequence ID" value="GAA3960746.1"/>
    <property type="molecule type" value="Genomic_DNA"/>
</dbReference>
<accession>A0ABP7P760</accession>
<keyword evidence="2" id="KW-1185">Reference proteome</keyword>
<protein>
    <submittedName>
        <fullName evidence="1">Uncharacterized protein</fullName>
    </submittedName>
</protein>
<evidence type="ECO:0000313" key="2">
    <source>
        <dbReference type="Proteomes" id="UP001501337"/>
    </source>
</evidence>
<gene>
    <name evidence="1" type="ORF">GCM10022278_18540</name>
</gene>
<comment type="caution">
    <text evidence="1">The sequence shown here is derived from an EMBL/GenBank/DDBJ whole genome shotgun (WGS) entry which is preliminary data.</text>
</comment>
<evidence type="ECO:0000313" key="1">
    <source>
        <dbReference type="EMBL" id="GAA3960746.1"/>
    </source>
</evidence>
<dbReference type="Proteomes" id="UP001501337">
    <property type="component" value="Unassembled WGS sequence"/>
</dbReference>
<name>A0ABP7P760_9GAMM</name>
<organism evidence="1 2">
    <name type="scientific">Allohahella marinimesophila</name>
    <dbReference type="NCBI Taxonomy" id="1054972"/>
    <lineage>
        <taxon>Bacteria</taxon>
        <taxon>Pseudomonadati</taxon>
        <taxon>Pseudomonadota</taxon>
        <taxon>Gammaproteobacteria</taxon>
        <taxon>Oceanospirillales</taxon>
        <taxon>Hahellaceae</taxon>
        <taxon>Allohahella</taxon>
    </lineage>
</organism>
<reference evidence="2" key="1">
    <citation type="journal article" date="2019" name="Int. J. Syst. Evol. Microbiol.">
        <title>The Global Catalogue of Microorganisms (GCM) 10K type strain sequencing project: providing services to taxonomists for standard genome sequencing and annotation.</title>
        <authorList>
            <consortium name="The Broad Institute Genomics Platform"/>
            <consortium name="The Broad Institute Genome Sequencing Center for Infectious Disease"/>
            <person name="Wu L."/>
            <person name="Ma J."/>
        </authorList>
    </citation>
    <scope>NUCLEOTIDE SEQUENCE [LARGE SCALE GENOMIC DNA]</scope>
    <source>
        <strain evidence="2">JCM 17555</strain>
    </source>
</reference>